<evidence type="ECO:0000313" key="4">
    <source>
        <dbReference type="Proteomes" id="UP000762676"/>
    </source>
</evidence>
<sequence length="132" mass="14047">IVVVVVVVVVVGGGGGGSCGGGTEAAEIIQNLFLHFWQGYPTHLEGVLKLDITADVIAVCDSILYKVLLDVLLPHSIQDLPEGLCTDVRSFLKALPGWMDNSLEDLVPDAIKKVKRSGIVYTTGNISCNQTK</sequence>
<accession>A0AAV4EUI5</accession>
<keyword evidence="4" id="KW-1185">Reference proteome</keyword>
<feature type="domain" description="RFX1-4/6/8-like BCD" evidence="2">
    <location>
        <begin position="28"/>
        <end position="116"/>
    </location>
</feature>
<feature type="non-terminal residue" evidence="3">
    <location>
        <position position="1"/>
    </location>
</feature>
<evidence type="ECO:0000313" key="3">
    <source>
        <dbReference type="EMBL" id="GFR64693.1"/>
    </source>
</evidence>
<feature type="chain" id="PRO_5043506526" evidence="1">
    <location>
        <begin position="17"/>
        <end position="132"/>
    </location>
</feature>
<keyword evidence="1" id="KW-0732">Signal</keyword>
<proteinExistence type="predicted"/>
<name>A0AAV4EUI5_9GAST</name>
<gene>
    <name evidence="3" type="ORF">ElyMa_000184100</name>
</gene>
<dbReference type="PANTHER" id="PTHR12619:SF32">
    <property type="entry name" value="RFX-TYPE WINGED-HELIX DOMAIN-CONTAINING PROTEIN"/>
    <property type="match status" value="1"/>
</dbReference>
<feature type="signal peptide" evidence="1">
    <location>
        <begin position="1"/>
        <end position="16"/>
    </location>
</feature>
<dbReference type="InterPro" id="IPR039779">
    <property type="entry name" value="RFX-like"/>
</dbReference>
<organism evidence="3 4">
    <name type="scientific">Elysia marginata</name>
    <dbReference type="NCBI Taxonomy" id="1093978"/>
    <lineage>
        <taxon>Eukaryota</taxon>
        <taxon>Metazoa</taxon>
        <taxon>Spiralia</taxon>
        <taxon>Lophotrochozoa</taxon>
        <taxon>Mollusca</taxon>
        <taxon>Gastropoda</taxon>
        <taxon>Heterobranchia</taxon>
        <taxon>Euthyneura</taxon>
        <taxon>Panpulmonata</taxon>
        <taxon>Sacoglossa</taxon>
        <taxon>Placobranchoidea</taxon>
        <taxon>Plakobranchidae</taxon>
        <taxon>Elysia</taxon>
    </lineage>
</organism>
<protein>
    <submittedName>
        <fullName evidence="3">DNA-binding protein RFX6-like</fullName>
    </submittedName>
</protein>
<dbReference type="PANTHER" id="PTHR12619">
    <property type="entry name" value="RFX TRANSCRIPTION FACTOR FAMILY"/>
    <property type="match status" value="1"/>
</dbReference>
<comment type="caution">
    <text evidence="3">The sequence shown here is derived from an EMBL/GenBank/DDBJ whole genome shotgun (WGS) entry which is preliminary data.</text>
</comment>
<dbReference type="AlphaFoldDB" id="A0AAV4EUI5"/>
<evidence type="ECO:0000259" key="2">
    <source>
        <dbReference type="Pfam" id="PF25340"/>
    </source>
</evidence>
<dbReference type="EMBL" id="BMAT01000356">
    <property type="protein sequence ID" value="GFR64693.1"/>
    <property type="molecule type" value="Genomic_DNA"/>
</dbReference>
<reference evidence="3 4" key="1">
    <citation type="journal article" date="2021" name="Elife">
        <title>Chloroplast acquisition without the gene transfer in kleptoplastic sea slugs, Plakobranchus ocellatus.</title>
        <authorList>
            <person name="Maeda T."/>
            <person name="Takahashi S."/>
            <person name="Yoshida T."/>
            <person name="Shimamura S."/>
            <person name="Takaki Y."/>
            <person name="Nagai Y."/>
            <person name="Toyoda A."/>
            <person name="Suzuki Y."/>
            <person name="Arimoto A."/>
            <person name="Ishii H."/>
            <person name="Satoh N."/>
            <person name="Nishiyama T."/>
            <person name="Hasebe M."/>
            <person name="Maruyama T."/>
            <person name="Minagawa J."/>
            <person name="Obokata J."/>
            <person name="Shigenobu S."/>
        </authorList>
    </citation>
    <scope>NUCLEOTIDE SEQUENCE [LARGE SCALE GENOMIC DNA]</scope>
</reference>
<dbReference type="GO" id="GO:0000978">
    <property type="term" value="F:RNA polymerase II cis-regulatory region sequence-specific DNA binding"/>
    <property type="evidence" value="ECO:0007669"/>
    <property type="project" value="TreeGrafter"/>
</dbReference>
<dbReference type="InterPro" id="IPR057321">
    <property type="entry name" value="RFX1-4/6/8-like_BCD"/>
</dbReference>
<dbReference type="Pfam" id="PF25340">
    <property type="entry name" value="BCD_RFX"/>
    <property type="match status" value="1"/>
</dbReference>
<evidence type="ECO:0000256" key="1">
    <source>
        <dbReference type="SAM" id="SignalP"/>
    </source>
</evidence>
<keyword evidence="3" id="KW-0238">DNA-binding</keyword>
<dbReference type="Proteomes" id="UP000762676">
    <property type="component" value="Unassembled WGS sequence"/>
</dbReference>
<dbReference type="GO" id="GO:0000981">
    <property type="term" value="F:DNA-binding transcription factor activity, RNA polymerase II-specific"/>
    <property type="evidence" value="ECO:0007669"/>
    <property type="project" value="TreeGrafter"/>
</dbReference>